<name>A0AAD9RZI8_9HYME</name>
<feature type="region of interest" description="Disordered" evidence="6">
    <location>
        <begin position="292"/>
        <end position="317"/>
    </location>
</feature>
<keyword evidence="2" id="KW-0863">Zinc-finger</keyword>
<feature type="domain" description="UBZ1-type" evidence="7">
    <location>
        <begin position="323"/>
        <end position="349"/>
    </location>
</feature>
<gene>
    <name evidence="8" type="ORF">KPH14_006410</name>
</gene>
<reference evidence="8" key="1">
    <citation type="submission" date="2021-08" db="EMBL/GenBank/DDBJ databases">
        <authorList>
            <person name="Misof B."/>
            <person name="Oliver O."/>
            <person name="Podsiadlowski L."/>
            <person name="Donath A."/>
            <person name="Peters R."/>
            <person name="Mayer C."/>
            <person name="Rust J."/>
            <person name="Gunkel S."/>
            <person name="Lesny P."/>
            <person name="Martin S."/>
            <person name="Oeyen J.P."/>
            <person name="Petersen M."/>
            <person name="Panagiotis P."/>
            <person name="Wilbrandt J."/>
            <person name="Tanja T."/>
        </authorList>
    </citation>
    <scope>NUCLEOTIDE SEQUENCE</scope>
    <source>
        <strain evidence="8">GBR_01_08_01A</strain>
        <tissue evidence="8">Thorax + abdomen</tissue>
    </source>
</reference>
<dbReference type="GO" id="GO:0008270">
    <property type="term" value="F:zinc ion binding"/>
    <property type="evidence" value="ECO:0007669"/>
    <property type="project" value="UniProtKB-KW"/>
</dbReference>
<evidence type="ECO:0000256" key="2">
    <source>
        <dbReference type="ARBA" id="ARBA00022771"/>
    </source>
</evidence>
<reference evidence="8" key="2">
    <citation type="journal article" date="2023" name="Commun. Biol.">
        <title>Intrasexual cuticular hydrocarbon dimorphism in a wasp sheds light on hydrocarbon biosynthesis genes in Hymenoptera.</title>
        <authorList>
            <person name="Moris V.C."/>
            <person name="Podsiadlowski L."/>
            <person name="Martin S."/>
            <person name="Oeyen J.P."/>
            <person name="Donath A."/>
            <person name="Petersen M."/>
            <person name="Wilbrandt J."/>
            <person name="Misof B."/>
            <person name="Liedtke D."/>
            <person name="Thamm M."/>
            <person name="Scheiner R."/>
            <person name="Schmitt T."/>
            <person name="Niehuis O."/>
        </authorList>
    </citation>
    <scope>NUCLEOTIDE SEQUENCE</scope>
    <source>
        <strain evidence="8">GBR_01_08_01A</strain>
    </source>
</reference>
<dbReference type="Pfam" id="PF18112">
    <property type="entry name" value="Zn-C2H2_12"/>
    <property type="match status" value="1"/>
</dbReference>
<keyword evidence="1" id="KW-0479">Metal-binding</keyword>
<evidence type="ECO:0000256" key="4">
    <source>
        <dbReference type="ARBA" id="ARBA00023054"/>
    </source>
</evidence>
<evidence type="ECO:0000259" key="7">
    <source>
        <dbReference type="Pfam" id="PF18112"/>
    </source>
</evidence>
<accession>A0AAD9RZI8</accession>
<organism evidence="8 9">
    <name type="scientific">Odynerus spinipes</name>
    <dbReference type="NCBI Taxonomy" id="1348599"/>
    <lineage>
        <taxon>Eukaryota</taxon>
        <taxon>Metazoa</taxon>
        <taxon>Ecdysozoa</taxon>
        <taxon>Arthropoda</taxon>
        <taxon>Hexapoda</taxon>
        <taxon>Insecta</taxon>
        <taxon>Pterygota</taxon>
        <taxon>Neoptera</taxon>
        <taxon>Endopterygota</taxon>
        <taxon>Hymenoptera</taxon>
        <taxon>Apocrita</taxon>
        <taxon>Aculeata</taxon>
        <taxon>Vespoidea</taxon>
        <taxon>Vespidae</taxon>
        <taxon>Eumeninae</taxon>
        <taxon>Odynerus</taxon>
    </lineage>
</organism>
<dbReference type="Proteomes" id="UP001258017">
    <property type="component" value="Unassembled WGS sequence"/>
</dbReference>
<dbReference type="AlphaFoldDB" id="A0AAD9RZI8"/>
<evidence type="ECO:0000256" key="1">
    <source>
        <dbReference type="ARBA" id="ARBA00022723"/>
    </source>
</evidence>
<evidence type="ECO:0000256" key="5">
    <source>
        <dbReference type="SAM" id="Coils"/>
    </source>
</evidence>
<feature type="coiled-coil region" evidence="5">
    <location>
        <begin position="29"/>
        <end position="97"/>
    </location>
</feature>
<keyword evidence="9" id="KW-1185">Reference proteome</keyword>
<feature type="compositionally biased region" description="Polar residues" evidence="6">
    <location>
        <begin position="292"/>
        <end position="304"/>
    </location>
</feature>
<protein>
    <recommendedName>
        <fullName evidence="7">UBZ1-type domain-containing protein</fullName>
    </recommendedName>
</protein>
<comment type="caution">
    <text evidence="8">The sequence shown here is derived from an EMBL/GenBank/DDBJ whole genome shotgun (WGS) entry which is preliminary data.</text>
</comment>
<dbReference type="EMBL" id="JAIFRP010000003">
    <property type="protein sequence ID" value="KAK2588644.1"/>
    <property type="molecule type" value="Genomic_DNA"/>
</dbReference>
<sequence>MNAAMNIADVKENPENDNFGSYHALVIAFKTMKERCQQLQTRLAAVEEENLCLRLECGKDTSTAVVRVNGNNDKAVIQTLQEKVEDLKKQKSQLTHHVFMVAAENRHLWNRLIRLSKANKSLGMHFTKISDALKQHSPTQPFDIMSYSFCNIPSSIKQEANKKCILDTENGDKEQSLEEISLKLINSIMLEKSDLEQQYAEMVELQNNSDLNLQNIGFTYPEDSDTDSLEQLKQHDIRLSQTKDALLAQQNRLKRAIQNIKKTKRGGMCNNCRKNANKKVVHVGTQFNSGNNFQEHGSTQTSLPPMSLPPEKYSTENSDMDDRICPLCGSFYGKSIPFAEFHEHVLSHFTKEASVDGFELVH</sequence>
<dbReference type="InterPro" id="IPR041641">
    <property type="entry name" value="CALCOCO1/2_Zn_UBZ1"/>
</dbReference>
<evidence type="ECO:0000256" key="6">
    <source>
        <dbReference type="SAM" id="MobiDB-lite"/>
    </source>
</evidence>
<evidence type="ECO:0000256" key="3">
    <source>
        <dbReference type="ARBA" id="ARBA00022833"/>
    </source>
</evidence>
<evidence type="ECO:0000313" key="8">
    <source>
        <dbReference type="EMBL" id="KAK2588644.1"/>
    </source>
</evidence>
<proteinExistence type="predicted"/>
<keyword evidence="4 5" id="KW-0175">Coiled coil</keyword>
<keyword evidence="3" id="KW-0862">Zinc</keyword>
<evidence type="ECO:0000313" key="9">
    <source>
        <dbReference type="Proteomes" id="UP001258017"/>
    </source>
</evidence>